<comment type="caution">
    <text evidence="2">The sequence shown here is derived from an EMBL/GenBank/DDBJ whole genome shotgun (WGS) entry which is preliminary data.</text>
</comment>
<reference evidence="2" key="3">
    <citation type="submission" date="2019-06" db="EMBL/GenBank/DDBJ databases">
        <authorList>
            <person name="Poynton C."/>
            <person name="Hasenbein S."/>
            <person name="Benoit J.B."/>
            <person name="Sepulveda M.S."/>
            <person name="Poelchau M.F."/>
            <person name="Murali S.C."/>
            <person name="Chen S."/>
            <person name="Glastad K.M."/>
            <person name="Werren J.H."/>
            <person name="Vineis J.H."/>
            <person name="Bowen J.L."/>
            <person name="Friedrich M."/>
            <person name="Jones J."/>
            <person name="Robertson H.M."/>
            <person name="Feyereisen R."/>
            <person name="Mechler-Hickson A."/>
            <person name="Mathers N."/>
            <person name="Lee C.E."/>
            <person name="Colbourne J.K."/>
            <person name="Biales A."/>
            <person name="Johnston J.S."/>
            <person name="Wellborn G.A."/>
            <person name="Rosendale A.J."/>
            <person name="Cridge A.G."/>
            <person name="Munoz-Torres M.C."/>
            <person name="Bain P.A."/>
            <person name="Manny A.R."/>
            <person name="Major K.M."/>
            <person name="Lambert F.N."/>
            <person name="Vulpe C.D."/>
            <person name="Tuck P."/>
            <person name="Blalock B.J."/>
            <person name="Lin Y.-Y."/>
            <person name="Smith M.E."/>
            <person name="Ochoa-Acuna H."/>
            <person name="Chen M.-J.M."/>
            <person name="Childers C.P."/>
            <person name="Qu J."/>
            <person name="Dugan S."/>
            <person name="Lee S.L."/>
            <person name="Chao H."/>
            <person name="Dinh H."/>
            <person name="Han Y."/>
            <person name="Doddapaneni H."/>
            <person name="Worley K.C."/>
            <person name="Muzny D.M."/>
            <person name="Gibbs R.A."/>
            <person name="Richards S."/>
        </authorList>
    </citation>
    <scope>NUCLEOTIDE SEQUENCE</scope>
    <source>
        <strain evidence="2">HAZT.00-mixed</strain>
        <tissue evidence="2">Whole organism</tissue>
    </source>
</reference>
<name>A0A6A0GZQ3_HYAAZ</name>
<reference evidence="2" key="1">
    <citation type="submission" date="2014-08" db="EMBL/GenBank/DDBJ databases">
        <authorList>
            <person name="Murali S."/>
            <person name="Richards S."/>
            <person name="Bandaranaike D."/>
            <person name="Bellair M."/>
            <person name="Blankenburg K."/>
            <person name="Chao H."/>
            <person name="Dinh H."/>
            <person name="Doddapaneni H."/>
            <person name="Dugan-Rocha S."/>
            <person name="Elkadiri S."/>
            <person name="Gnanaolivu R."/>
            <person name="Hughes D."/>
            <person name="Lee S."/>
            <person name="Li M."/>
            <person name="Ming W."/>
            <person name="Munidasa M."/>
            <person name="Muniz J."/>
            <person name="Nguyen L."/>
            <person name="Osuji N."/>
            <person name="Pu L.-L."/>
            <person name="Puazo M."/>
            <person name="Skinner E."/>
            <person name="Qu C."/>
            <person name="Quiroz J."/>
            <person name="Raj R."/>
            <person name="Weissenberger G."/>
            <person name="Xin Y."/>
            <person name="Zou X."/>
            <person name="Han Y."/>
            <person name="Worley K."/>
            <person name="Muzny D."/>
            <person name="Gibbs R."/>
        </authorList>
    </citation>
    <scope>NUCLEOTIDE SEQUENCE</scope>
    <source>
        <strain evidence="2">HAZT.00-mixed</strain>
        <tissue evidence="2">Whole organism</tissue>
    </source>
</reference>
<accession>A0A6A0GZQ3</accession>
<feature type="region of interest" description="Disordered" evidence="1">
    <location>
        <begin position="1"/>
        <end position="22"/>
    </location>
</feature>
<gene>
    <name evidence="2" type="ORF">HAZT_HAZT006166</name>
</gene>
<evidence type="ECO:0000256" key="1">
    <source>
        <dbReference type="SAM" id="MobiDB-lite"/>
    </source>
</evidence>
<evidence type="ECO:0000313" key="2">
    <source>
        <dbReference type="EMBL" id="KAA0192233.1"/>
    </source>
</evidence>
<reference evidence="2" key="2">
    <citation type="journal article" date="2018" name="Environ. Sci. Technol.">
        <title>The Toxicogenome of Hyalella azteca: A Model for Sediment Ecotoxicology and Evolutionary Toxicology.</title>
        <authorList>
            <person name="Poynton H.C."/>
            <person name="Hasenbein S."/>
            <person name="Benoit J.B."/>
            <person name="Sepulveda M.S."/>
            <person name="Poelchau M.F."/>
            <person name="Hughes D.S.T."/>
            <person name="Murali S.C."/>
            <person name="Chen S."/>
            <person name="Glastad K.M."/>
            <person name="Goodisman M.A.D."/>
            <person name="Werren J.H."/>
            <person name="Vineis J.H."/>
            <person name="Bowen J.L."/>
            <person name="Friedrich M."/>
            <person name="Jones J."/>
            <person name="Robertson H.M."/>
            <person name="Feyereisen R."/>
            <person name="Mechler-Hickson A."/>
            <person name="Mathers N."/>
            <person name="Lee C.E."/>
            <person name="Colbourne J.K."/>
            <person name="Biales A."/>
            <person name="Johnston J.S."/>
            <person name="Wellborn G.A."/>
            <person name="Rosendale A.J."/>
            <person name="Cridge A.G."/>
            <person name="Munoz-Torres M.C."/>
            <person name="Bain P.A."/>
            <person name="Manny A.R."/>
            <person name="Major K.M."/>
            <person name="Lambert F.N."/>
            <person name="Vulpe C.D."/>
            <person name="Tuck P."/>
            <person name="Blalock B.J."/>
            <person name="Lin Y.Y."/>
            <person name="Smith M.E."/>
            <person name="Ochoa-Acuna H."/>
            <person name="Chen M.M."/>
            <person name="Childers C.P."/>
            <person name="Qu J."/>
            <person name="Dugan S."/>
            <person name="Lee S.L."/>
            <person name="Chao H."/>
            <person name="Dinh H."/>
            <person name="Han Y."/>
            <person name="Doddapaneni H."/>
            <person name="Worley K.C."/>
            <person name="Muzny D.M."/>
            <person name="Gibbs R.A."/>
            <person name="Richards S."/>
        </authorList>
    </citation>
    <scope>NUCLEOTIDE SEQUENCE</scope>
    <source>
        <strain evidence="2">HAZT.00-mixed</strain>
        <tissue evidence="2">Whole organism</tissue>
    </source>
</reference>
<dbReference type="Proteomes" id="UP000711488">
    <property type="component" value="Unassembled WGS sequence"/>
</dbReference>
<proteinExistence type="predicted"/>
<organism evidence="2">
    <name type="scientific">Hyalella azteca</name>
    <name type="common">Amphipod</name>
    <dbReference type="NCBI Taxonomy" id="294128"/>
    <lineage>
        <taxon>Eukaryota</taxon>
        <taxon>Metazoa</taxon>
        <taxon>Ecdysozoa</taxon>
        <taxon>Arthropoda</taxon>
        <taxon>Crustacea</taxon>
        <taxon>Multicrustacea</taxon>
        <taxon>Malacostraca</taxon>
        <taxon>Eumalacostraca</taxon>
        <taxon>Peracarida</taxon>
        <taxon>Amphipoda</taxon>
        <taxon>Senticaudata</taxon>
        <taxon>Talitrida</taxon>
        <taxon>Talitroidea</taxon>
        <taxon>Hyalellidae</taxon>
        <taxon>Hyalella</taxon>
    </lineage>
</organism>
<sequence length="70" mass="8241">MRTNSRFMERFRETDRQLQEDEEIEDEQLQGMTDNNFENAKSATNLKQTELFKLVAESVDNQKSAEIQIA</sequence>
<dbReference type="EMBL" id="JQDR03011774">
    <property type="protein sequence ID" value="KAA0192233.1"/>
    <property type="molecule type" value="Genomic_DNA"/>
</dbReference>
<dbReference type="AlphaFoldDB" id="A0A6A0GZQ3"/>
<protein>
    <submittedName>
        <fullName evidence="2">Uncharacterized protein</fullName>
    </submittedName>
</protein>
<feature type="compositionally biased region" description="Basic and acidic residues" evidence="1">
    <location>
        <begin position="7"/>
        <end position="19"/>
    </location>
</feature>